<feature type="region of interest" description="Disordered" evidence="5">
    <location>
        <begin position="1"/>
        <end position="35"/>
    </location>
</feature>
<dbReference type="GO" id="GO:0009251">
    <property type="term" value="P:glucan catabolic process"/>
    <property type="evidence" value="ECO:0007669"/>
    <property type="project" value="TreeGrafter"/>
</dbReference>
<accession>A0A857J766</accession>
<dbReference type="GO" id="GO:0009986">
    <property type="term" value="C:cell surface"/>
    <property type="evidence" value="ECO:0007669"/>
    <property type="project" value="TreeGrafter"/>
</dbReference>
<dbReference type="PANTHER" id="PTHR31297">
    <property type="entry name" value="GLUCAN ENDO-1,6-BETA-GLUCOSIDASE B"/>
    <property type="match status" value="1"/>
</dbReference>
<dbReference type="SUPFAM" id="SSF51445">
    <property type="entry name" value="(Trans)glycosidases"/>
    <property type="match status" value="1"/>
</dbReference>
<gene>
    <name evidence="7" type="ORF">GT347_17155</name>
</gene>
<evidence type="ECO:0000256" key="1">
    <source>
        <dbReference type="ARBA" id="ARBA00022729"/>
    </source>
</evidence>
<proteinExistence type="inferred from homology"/>
<feature type="domain" description="Glycoside hydrolase family 5" evidence="6">
    <location>
        <begin position="72"/>
        <end position="348"/>
    </location>
</feature>
<dbReference type="AlphaFoldDB" id="A0A857J766"/>
<keyword evidence="1" id="KW-0732">Signal</keyword>
<evidence type="ECO:0000256" key="5">
    <source>
        <dbReference type="SAM" id="MobiDB-lite"/>
    </source>
</evidence>
<dbReference type="GO" id="GO:0008422">
    <property type="term" value="F:beta-glucosidase activity"/>
    <property type="evidence" value="ECO:0007669"/>
    <property type="project" value="TreeGrafter"/>
</dbReference>
<dbReference type="RefSeq" id="WP_160553359.1">
    <property type="nucleotide sequence ID" value="NZ_CP047650.1"/>
</dbReference>
<organism evidence="7 8">
    <name type="scientific">Xylophilus rhododendri</name>
    <dbReference type="NCBI Taxonomy" id="2697032"/>
    <lineage>
        <taxon>Bacteria</taxon>
        <taxon>Pseudomonadati</taxon>
        <taxon>Pseudomonadota</taxon>
        <taxon>Betaproteobacteria</taxon>
        <taxon>Burkholderiales</taxon>
        <taxon>Xylophilus</taxon>
    </lineage>
</organism>
<feature type="compositionally biased region" description="Low complexity" evidence="5">
    <location>
        <begin position="11"/>
        <end position="35"/>
    </location>
</feature>
<dbReference type="Pfam" id="PF00150">
    <property type="entry name" value="Cellulase"/>
    <property type="match status" value="1"/>
</dbReference>
<dbReference type="GO" id="GO:0005576">
    <property type="term" value="C:extracellular region"/>
    <property type="evidence" value="ECO:0007669"/>
    <property type="project" value="TreeGrafter"/>
</dbReference>
<evidence type="ECO:0000259" key="6">
    <source>
        <dbReference type="Pfam" id="PF00150"/>
    </source>
</evidence>
<evidence type="ECO:0000256" key="3">
    <source>
        <dbReference type="ARBA" id="ARBA00023295"/>
    </source>
</evidence>
<dbReference type="KEGG" id="xyk:GT347_17155"/>
<protein>
    <submittedName>
        <fullName evidence="7">Cellulase family glycosylhydrolase</fullName>
    </submittedName>
</protein>
<reference evidence="7 8" key="1">
    <citation type="submission" date="2020-01" db="EMBL/GenBank/DDBJ databases">
        <title>Genome sequencing of strain KACC 21265.</title>
        <authorList>
            <person name="Heo J."/>
            <person name="Kim S.-J."/>
            <person name="Kim J.-S."/>
            <person name="Hong S.-B."/>
            <person name="Kwon S.-W."/>
        </authorList>
    </citation>
    <scope>NUCLEOTIDE SEQUENCE [LARGE SCALE GENOMIC DNA]</scope>
    <source>
        <strain evidence="7 8">KACC 21265</strain>
    </source>
</reference>
<keyword evidence="8" id="KW-1185">Reference proteome</keyword>
<evidence type="ECO:0000256" key="2">
    <source>
        <dbReference type="ARBA" id="ARBA00022801"/>
    </source>
</evidence>
<evidence type="ECO:0000313" key="7">
    <source>
        <dbReference type="EMBL" id="QHI99547.1"/>
    </source>
</evidence>
<dbReference type="InterPro" id="IPR017853">
    <property type="entry name" value="GH"/>
</dbReference>
<dbReference type="EMBL" id="CP047650">
    <property type="protein sequence ID" value="QHI99547.1"/>
    <property type="molecule type" value="Genomic_DNA"/>
</dbReference>
<dbReference type="Proteomes" id="UP000464787">
    <property type="component" value="Chromosome"/>
</dbReference>
<dbReference type="PANTHER" id="PTHR31297:SF17">
    <property type="entry name" value="ENDOGLUCANASE"/>
    <property type="match status" value="1"/>
</dbReference>
<evidence type="ECO:0000313" key="8">
    <source>
        <dbReference type="Proteomes" id="UP000464787"/>
    </source>
</evidence>
<sequence length="535" mass="57061">MSCGGGGQESAAAPTAAAGAPPAADAPAAAPEVPDPVFAEPASLAQYLAGMGLGTQPSDYLENLSEAGGAPYAVALQDFDTMRYEGNFGHVRIPANCAARADVNGLIAESFLQKLDAEITAALRRLDRVVLDPLHGYLQWKGDHSNDIYFDDYQNVATLTTDQLTARATAIWLQLATRYRDVSPRLSFDLVNEPAQTTQTGYAPGLSSDQLNAWYAAVIPAIRATGGNNASRVMWLQPWNNELARLAIPGDAGPLGVSPHYYTPYNFTHGADALNAAGLANFSEDIRWARQWAADQSVPLWIGEAGVSVNIARGSVPRTPQDRAEYNAHLRAVALAADLPLCYWGYNSNFALYDQAARSWLPLMQQAVTGLPTPYPVRDLPAFIRLTGGRIALPRVVGSNWSGFSYDPVTGILSAAANPGTTDRYLVLVFPEIAVASQQSWISRATAFEGDWAVGTCPMYFDTTQSNNQGVAGLDLRAVNDSGLGIYPGYRAPAPGGFDNAYGTIASPDPYFGIDVKLLAGSRAGSISFSCLRSV</sequence>
<keyword evidence="3 4" id="KW-0326">Glycosidase</keyword>
<dbReference type="InterPro" id="IPR001547">
    <property type="entry name" value="Glyco_hydro_5"/>
</dbReference>
<dbReference type="Gene3D" id="3.20.20.80">
    <property type="entry name" value="Glycosidases"/>
    <property type="match status" value="1"/>
</dbReference>
<name>A0A857J766_9BURK</name>
<comment type="similarity">
    <text evidence="4">Belongs to the glycosyl hydrolase 5 (cellulase A) family.</text>
</comment>
<keyword evidence="2 4" id="KW-0378">Hydrolase</keyword>
<evidence type="ECO:0000256" key="4">
    <source>
        <dbReference type="RuleBase" id="RU361153"/>
    </source>
</evidence>
<dbReference type="InterPro" id="IPR050386">
    <property type="entry name" value="Glycosyl_hydrolase_5"/>
</dbReference>